<dbReference type="CDD" id="cd00200">
    <property type="entry name" value="WD40"/>
    <property type="match status" value="1"/>
</dbReference>
<feature type="repeat" description="WD" evidence="6">
    <location>
        <begin position="721"/>
        <end position="753"/>
    </location>
</feature>
<dbReference type="FunCoup" id="A0A6P6YBC4">
    <property type="interactions" value="1944"/>
</dbReference>
<keyword evidence="3" id="KW-0677">Repeat</keyword>
<evidence type="ECO:0000313" key="11">
    <source>
        <dbReference type="RefSeq" id="XP_027201909.1"/>
    </source>
</evidence>
<feature type="repeat" description="WD" evidence="6">
    <location>
        <begin position="157"/>
        <end position="199"/>
    </location>
</feature>
<dbReference type="SMART" id="SM00320">
    <property type="entry name" value="WD40"/>
    <property type="match status" value="10"/>
</dbReference>
<dbReference type="Pfam" id="PF04003">
    <property type="entry name" value="Utp12"/>
    <property type="match status" value="1"/>
</dbReference>
<dbReference type="OrthoDB" id="407922at2759"/>
<dbReference type="InterPro" id="IPR015943">
    <property type="entry name" value="WD40/YVTN_repeat-like_dom_sf"/>
</dbReference>
<dbReference type="InParanoid" id="A0A6P6YBC4"/>
<dbReference type="InterPro" id="IPR051570">
    <property type="entry name" value="TBC1_cilium_biogenesis"/>
</dbReference>
<dbReference type="KEGG" id="dpte:113795878"/>
<reference evidence="11" key="1">
    <citation type="submission" date="2025-08" db="UniProtKB">
        <authorList>
            <consortium name="RefSeq"/>
        </authorList>
    </citation>
    <scope>IDENTIFICATION</scope>
    <source>
        <strain evidence="11">Airmid</strain>
    </source>
</reference>
<dbReference type="InterPro" id="IPR036322">
    <property type="entry name" value="WD40_repeat_dom_sf"/>
</dbReference>
<dbReference type="InterPro" id="IPR019775">
    <property type="entry name" value="WD40_repeat_CS"/>
</dbReference>
<evidence type="ECO:0000256" key="8">
    <source>
        <dbReference type="SAM" id="MobiDB-lite"/>
    </source>
</evidence>
<dbReference type="GO" id="GO:0032040">
    <property type="term" value="C:small-subunit processome"/>
    <property type="evidence" value="ECO:0007669"/>
    <property type="project" value="TreeGrafter"/>
</dbReference>
<accession>A0A6P6YBC4</accession>
<dbReference type="GO" id="GO:0030490">
    <property type="term" value="P:maturation of SSU-rRNA"/>
    <property type="evidence" value="ECO:0007669"/>
    <property type="project" value="TreeGrafter"/>
</dbReference>
<dbReference type="PANTHER" id="PTHR19853">
    <property type="entry name" value="WD REPEAT CONTAINING PROTEIN 3 WDR3"/>
    <property type="match status" value="1"/>
</dbReference>
<dbReference type="InterPro" id="IPR001680">
    <property type="entry name" value="WD40_rpt"/>
</dbReference>
<feature type="domain" description="Small-subunit processome Utp12" evidence="9">
    <location>
        <begin position="873"/>
        <end position="974"/>
    </location>
</feature>
<comment type="subcellular location">
    <subcellularLocation>
        <location evidence="1">Nucleus</location>
        <location evidence="1">Nucleolus</location>
    </subcellularLocation>
</comment>
<evidence type="ECO:0000259" key="9">
    <source>
        <dbReference type="Pfam" id="PF04003"/>
    </source>
</evidence>
<evidence type="ECO:0000256" key="3">
    <source>
        <dbReference type="ARBA" id="ARBA00022737"/>
    </source>
</evidence>
<dbReference type="SUPFAM" id="SSF50978">
    <property type="entry name" value="WD40 repeat-like"/>
    <property type="match status" value="3"/>
</dbReference>
<evidence type="ECO:0000256" key="5">
    <source>
        <dbReference type="ARBA" id="ARBA00038229"/>
    </source>
</evidence>
<protein>
    <submittedName>
        <fullName evidence="11">WD repeat-containing protein 3-like</fullName>
    </submittedName>
</protein>
<dbReference type="PANTHER" id="PTHR19853:SF0">
    <property type="entry name" value="WD REPEAT-CONTAINING PROTEIN 3"/>
    <property type="match status" value="1"/>
</dbReference>
<gene>
    <name evidence="11" type="primary">LOC113795878</name>
</gene>
<dbReference type="Pfam" id="PF25173">
    <property type="entry name" value="Beta-prop_WDR3_1st"/>
    <property type="match status" value="1"/>
</dbReference>
<keyword evidence="2 6" id="KW-0853">WD repeat</keyword>
<feature type="compositionally biased region" description="Basic and acidic residues" evidence="8">
    <location>
        <begin position="839"/>
        <end position="854"/>
    </location>
</feature>
<evidence type="ECO:0000256" key="6">
    <source>
        <dbReference type="PROSITE-ProRule" id="PRU00221"/>
    </source>
</evidence>
<dbReference type="InterPro" id="IPR020472">
    <property type="entry name" value="WD40_PAC1"/>
</dbReference>
<name>A0A6P6YBC4_DERPT</name>
<dbReference type="OMA" id="MNIPLTC"/>
<keyword evidence="10" id="KW-1185">Reference proteome</keyword>
<dbReference type="PROSITE" id="PS00678">
    <property type="entry name" value="WD_REPEATS_1"/>
    <property type="match status" value="2"/>
</dbReference>
<dbReference type="PROSITE" id="PS50082">
    <property type="entry name" value="WD_REPEATS_2"/>
    <property type="match status" value="6"/>
</dbReference>
<evidence type="ECO:0000256" key="2">
    <source>
        <dbReference type="ARBA" id="ARBA00022574"/>
    </source>
</evidence>
<feature type="repeat" description="WD" evidence="6">
    <location>
        <begin position="115"/>
        <end position="148"/>
    </location>
</feature>
<dbReference type="InterPro" id="IPR007148">
    <property type="entry name" value="SSU_processome_Utp12"/>
</dbReference>
<comment type="similarity">
    <text evidence="5">Belongs to the WD repeat WDR3/UTP12 family.</text>
</comment>
<proteinExistence type="inferred from homology"/>
<sequence length="1021" mass="118634">MGITKQYLRWIPGEKFGVIGSPCHQGIQLIHQWPEMISKDRICATAACDDIIFWDLKTCQQIERFTNDDDSEKNSMISCLAFNDKSMVICSGHHNGCIRVYDCQENCQRRLKVVFSGHRGCVQCIAFDPYGLRIASGGKDTEIVVWDVVNQSGLFRLKGHKGPVNKVEFMQQHSWILISASSDTFIKLWNLETQHCFRTIVGHRTEVWSFVLLRDDTEIISGGSDSELKVWKLTFDENDRENFQRKSAELQAKRLKRLELLGNDNDDDIEETDDDNFILIENFGTILRKSMEKVTNIYVDQTENLLICHGKDNFFELFKLRSNEEISVKMKKRIRKEKKRRREEEELEENEDLEIKETNENIVLSDEIERLDTIKTCGKICSIDIRFIRSIDSDEQEYRLSLLLSNNQIEYQQIILLNKLQKIKQSKQISIINQIGHRNDIRTVTISSDSQSILTASNDSIKLWNKSSCRCINTINNNDNEYPLCMIFVPGNKHAILGTKMGKIQIICLQTAQIQSTIDANDYNDDNSHGHVGQPIWSLNLLPDLTGIVTGSEDKQVKFWSFNLIIDNDNDNGDQEQQQQPQQSNRILTINHERTLSVEEGVICTKIAPNSKFIAVAMLNSCVKIYFCDTHKFFLSLYGHKLPVLCMDISSDNRLIVTGSSDKNIKIWGMDFGDCHRSLFAHDDNILGVQFLPKTHQFFTTSKDHRIKMWDADTFEKITTLEGHYGEIWSMAIAPNGKYMVTVSHDKSIRFWEKTNEPLILEEEKELENEKEFNKEFESHTIVPGESITTSNSEQESGRAQKKTIDTIRSIERLIESIDIYLEEIEKLNHYQQQLKQYENRTKKDDNDGKKPPTRESCNPNMMIYQTECPYRFMLEILKRIPSNEIEETLLQLPFYYIQKLLEILSKLLERRWEIELISRCCCYLIRVNFGQIQSSSSTTMITLIDQIRIQMQQALESIEELAAVNNVGLKYFENIFEQRQNVSSLFTEILYENRLKMNNKSNKKHKNKRDQQTAPILTWN</sequence>
<dbReference type="PROSITE" id="PS50294">
    <property type="entry name" value="WD_REPEATS_REGION"/>
    <property type="match status" value="6"/>
</dbReference>
<keyword evidence="4" id="KW-0539">Nucleus</keyword>
<feature type="coiled-coil region" evidence="7">
    <location>
        <begin position="331"/>
        <end position="361"/>
    </location>
</feature>
<evidence type="ECO:0000256" key="1">
    <source>
        <dbReference type="ARBA" id="ARBA00004604"/>
    </source>
</evidence>
<dbReference type="GO" id="GO:0034388">
    <property type="term" value="C:Pwp2p-containing subcomplex of 90S preribosome"/>
    <property type="evidence" value="ECO:0007669"/>
    <property type="project" value="TreeGrafter"/>
</dbReference>
<evidence type="ECO:0000313" key="10">
    <source>
        <dbReference type="Proteomes" id="UP000515146"/>
    </source>
</evidence>
<dbReference type="FunFam" id="2.130.10.10:FF:000157">
    <property type="entry name" value="WD repeat domain 3"/>
    <property type="match status" value="1"/>
</dbReference>
<keyword evidence="7" id="KW-0175">Coiled coil</keyword>
<feature type="region of interest" description="Disordered" evidence="8">
    <location>
        <begin position="839"/>
        <end position="859"/>
    </location>
</feature>
<dbReference type="AlphaFoldDB" id="A0A6P6YBC4"/>
<feature type="region of interest" description="Disordered" evidence="8">
    <location>
        <begin position="1001"/>
        <end position="1021"/>
    </location>
</feature>
<evidence type="ECO:0000256" key="4">
    <source>
        <dbReference type="ARBA" id="ARBA00023242"/>
    </source>
</evidence>
<organism evidence="10 11">
    <name type="scientific">Dermatophagoides pteronyssinus</name>
    <name type="common">European house dust mite</name>
    <dbReference type="NCBI Taxonomy" id="6956"/>
    <lineage>
        <taxon>Eukaryota</taxon>
        <taxon>Metazoa</taxon>
        <taxon>Ecdysozoa</taxon>
        <taxon>Arthropoda</taxon>
        <taxon>Chelicerata</taxon>
        <taxon>Arachnida</taxon>
        <taxon>Acari</taxon>
        <taxon>Acariformes</taxon>
        <taxon>Sarcoptiformes</taxon>
        <taxon>Astigmata</taxon>
        <taxon>Psoroptidia</taxon>
        <taxon>Analgoidea</taxon>
        <taxon>Pyroglyphidae</taxon>
        <taxon>Dermatophagoidinae</taxon>
        <taxon>Dermatophagoides</taxon>
    </lineage>
</organism>
<evidence type="ECO:0000256" key="7">
    <source>
        <dbReference type="SAM" id="Coils"/>
    </source>
</evidence>
<dbReference type="Pfam" id="PF25172">
    <property type="entry name" value="Beta-prop_WDR3_2nd"/>
    <property type="match status" value="1"/>
</dbReference>
<feature type="repeat" description="WD" evidence="6">
    <location>
        <begin position="200"/>
        <end position="241"/>
    </location>
</feature>
<dbReference type="RefSeq" id="XP_027201909.1">
    <property type="nucleotide sequence ID" value="XM_027346108.1"/>
</dbReference>
<dbReference type="Gene3D" id="2.130.10.10">
    <property type="entry name" value="YVTN repeat-like/Quinoprotein amine dehydrogenase"/>
    <property type="match status" value="4"/>
</dbReference>
<dbReference type="FunFam" id="2.130.10.10:FF:000178">
    <property type="entry name" value="WD repeat domain 3"/>
    <property type="match status" value="1"/>
</dbReference>
<feature type="repeat" description="WD" evidence="6">
    <location>
        <begin position="679"/>
        <end position="720"/>
    </location>
</feature>
<dbReference type="GO" id="GO:0030515">
    <property type="term" value="F:snoRNA binding"/>
    <property type="evidence" value="ECO:0007669"/>
    <property type="project" value="TreeGrafter"/>
</dbReference>
<dbReference type="PRINTS" id="PR00320">
    <property type="entry name" value="GPROTEINBRPT"/>
</dbReference>
<feature type="repeat" description="WD" evidence="6">
    <location>
        <begin position="637"/>
        <end position="678"/>
    </location>
</feature>
<dbReference type="Proteomes" id="UP000515146">
    <property type="component" value="Unplaced"/>
</dbReference>